<feature type="domain" description="AB hydrolase-1" evidence="1">
    <location>
        <begin position="32"/>
        <end position="261"/>
    </location>
</feature>
<dbReference type="Proteomes" id="UP000557392">
    <property type="component" value="Unassembled WGS sequence"/>
</dbReference>
<name>A0A7W6JR31_9SPHN</name>
<dbReference type="PANTHER" id="PTHR43433:SF5">
    <property type="entry name" value="AB HYDROLASE-1 DOMAIN-CONTAINING PROTEIN"/>
    <property type="match status" value="1"/>
</dbReference>
<dbReference type="InterPro" id="IPR029058">
    <property type="entry name" value="AB_hydrolase_fold"/>
</dbReference>
<evidence type="ECO:0000313" key="3">
    <source>
        <dbReference type="Proteomes" id="UP000557392"/>
    </source>
</evidence>
<dbReference type="SUPFAM" id="SSF53474">
    <property type="entry name" value="alpha/beta-Hydrolases"/>
    <property type="match status" value="1"/>
</dbReference>
<proteinExistence type="predicted"/>
<dbReference type="Pfam" id="PF00561">
    <property type="entry name" value="Abhydrolase_1"/>
    <property type="match status" value="1"/>
</dbReference>
<evidence type="ECO:0000259" key="1">
    <source>
        <dbReference type="Pfam" id="PF00561"/>
    </source>
</evidence>
<dbReference type="RefSeq" id="WP_183996035.1">
    <property type="nucleotide sequence ID" value="NZ_JACIEH010000001.1"/>
</dbReference>
<accession>A0A7W6JR31</accession>
<keyword evidence="3" id="KW-1185">Reference proteome</keyword>
<gene>
    <name evidence="2" type="ORF">GGR46_001498</name>
</gene>
<dbReference type="PRINTS" id="PR00111">
    <property type="entry name" value="ABHYDROLASE"/>
</dbReference>
<reference evidence="2 3" key="1">
    <citation type="submission" date="2020-08" db="EMBL/GenBank/DDBJ databases">
        <title>Genomic Encyclopedia of Type Strains, Phase IV (KMG-IV): sequencing the most valuable type-strain genomes for metagenomic binning, comparative biology and taxonomic classification.</title>
        <authorList>
            <person name="Goeker M."/>
        </authorList>
    </citation>
    <scope>NUCLEOTIDE SEQUENCE [LARGE SCALE GENOMIC DNA]</scope>
    <source>
        <strain evidence="2 3">DSM 101806</strain>
    </source>
</reference>
<sequence length="276" mass="29794">MTSTYKTAKTLQIDVNGTPFAYRRLGPAEGIPLVFLHHFTAVLDDWDPRVVDGLAATRPVITFDNRGVGASGGVTPTTVEAMAEDAIAFLDALGVETCDLFGFSMGGFVAQVILERFPDRVRKAILAGTGPAGGAHNTKPAMVAEVRRKAAEEGKHPKHYLFFTQTENGQAAANAYLARLAERTENRDTPVTEATIAAHLTAIVGWGETKPQDLTKIRNPVLVANGDDDVMVPTPRSFDMVARFPAAQLSIFPDAGHAGVFQYHEEFVRQATVFLA</sequence>
<dbReference type="AlphaFoldDB" id="A0A7W6JR31"/>
<evidence type="ECO:0000313" key="2">
    <source>
        <dbReference type="EMBL" id="MBB4097965.1"/>
    </source>
</evidence>
<dbReference type="InterPro" id="IPR050471">
    <property type="entry name" value="AB_hydrolase"/>
</dbReference>
<dbReference type="InterPro" id="IPR000073">
    <property type="entry name" value="AB_hydrolase_1"/>
</dbReference>
<comment type="caution">
    <text evidence="2">The sequence shown here is derived from an EMBL/GenBank/DDBJ whole genome shotgun (WGS) entry which is preliminary data.</text>
</comment>
<dbReference type="PANTHER" id="PTHR43433">
    <property type="entry name" value="HYDROLASE, ALPHA/BETA FOLD FAMILY PROTEIN"/>
    <property type="match status" value="1"/>
</dbReference>
<protein>
    <submittedName>
        <fullName evidence="2">Pimeloyl-ACP methyl ester carboxylesterase</fullName>
    </submittedName>
</protein>
<organism evidence="2 3">
    <name type="scientific">Sphingomonas kyeonggiensis</name>
    <dbReference type="NCBI Taxonomy" id="1268553"/>
    <lineage>
        <taxon>Bacteria</taxon>
        <taxon>Pseudomonadati</taxon>
        <taxon>Pseudomonadota</taxon>
        <taxon>Alphaproteobacteria</taxon>
        <taxon>Sphingomonadales</taxon>
        <taxon>Sphingomonadaceae</taxon>
        <taxon>Sphingomonas</taxon>
    </lineage>
</organism>
<dbReference type="EMBL" id="JACIEH010000001">
    <property type="protein sequence ID" value="MBB4097965.1"/>
    <property type="molecule type" value="Genomic_DNA"/>
</dbReference>
<dbReference type="Gene3D" id="3.40.50.1820">
    <property type="entry name" value="alpha/beta hydrolase"/>
    <property type="match status" value="1"/>
</dbReference>